<dbReference type="InterPro" id="IPR022385">
    <property type="entry name" value="Rhs_assc_core"/>
</dbReference>
<dbReference type="KEGG" id="mgot:MgSA37_03810"/>
<dbReference type="GO" id="GO:0004521">
    <property type="term" value="F:RNA endonuclease activity"/>
    <property type="evidence" value="ECO:0007669"/>
    <property type="project" value="InterPro"/>
</dbReference>
<reference evidence="1 2" key="1">
    <citation type="submission" date="2015-12" db="EMBL/GenBank/DDBJ databases">
        <title>Genome sequence of Mucilaginibacter gotjawali.</title>
        <authorList>
            <person name="Lee J.S."/>
            <person name="Lee K.C."/>
            <person name="Kim K.K."/>
            <person name="Lee B.W."/>
        </authorList>
    </citation>
    <scope>NUCLEOTIDE SEQUENCE [LARGE SCALE GENOMIC DNA]</scope>
    <source>
        <strain evidence="1 2">SA3-7</strain>
    </source>
</reference>
<name>A0A0X8X4P8_9SPHI</name>
<dbReference type="InterPro" id="IPR050708">
    <property type="entry name" value="T6SS_VgrG/RHS"/>
</dbReference>
<dbReference type="AlphaFoldDB" id="A0A0X8X4P8"/>
<keyword evidence="1" id="KW-0378">Hydrolase</keyword>
<sequence length="1169" mass="130346">MKNIFKQTSQRTIRFTYTNLLTVVFGLLFTAIISSANAQTQTNNYVITQTPRISGINNDSTMVANNTDKTKVQITIQYVDGLGRVIQTVQKQASQLGYDMILPQVYDKYGREVYKYLPYTPQTGTAGSFRSSAVSADSVFYSSPPSGSGITVIADPHSQTGFDNSPLNRPVEQGAPGVLWQLGSHTIKMVYTLNNSTAFTGDSLNGRQASLYYVTIGSDSSRTLHNNGYYAANTLTITISKDENWVSGRAGTMEEYKDIDGRIVLKRAYNYKNNSVEMLSTYYVYDDLGKLSFVLPPVITAADSALAISQTKLNNLGYQYQYDGKNRLVGKKIPGKGWEYTVYNRMDQPVATQDSLQRFNKQWVFTKYDAQQRMIMSGIWNNGGTSISRSSLQSILNGITTNLYEAVVNSGNGYTNVAWPTTNVTATLALSYYDTYSNIPGFSSTGYYITSGVSQLTRSLLTVKKTAVLNTPTDQLWNAVYYDDLGRTSQNYAQHYLGGVVNLANYDKDSTLYNFVNQPTSVTRKHKNINNTSFPLVTITNTYYYDQVGRKRSTWEQIKKLNNTPTTKILISKVDYNEIGQTYIKHLHSTDSVNFLQNVSYQYNARGWLTASSSALFAMHLYYDSLTNKAYNGNIMYQYWGYPTVNNHYTYTYDKLNRLTSGVSTVSNNESSIVYDKMGNIVGMNRFQNGTKIDSLSYTFTDASGNYYNQLLKITDKTTNDVGLKHGTWTYSYDGNGNLVSDPSKGLTGISISYNLVNLPQNITGSKSITYTYDAIGNKLRRVSPATGTTDYINGIEYDGTTTDTLDFIQTEEGKAASYGSNSYDYIYYLSDNLGNTRVTFDTKTGSAAAIQKDDYYPFGFEILRDTLVGSKNEYLYNKKELQEELGEYDYGARFYDPVIARWNVIDPMADDARRWTPYRYGFDNPIRVIDPDGMFEYSNGYQTLNSETDASSTNFSGSYNLTNTETAKVSKGGGLPGTRPTTKADAAKTASKIPKFRPQKSSPHRVPLNPTNQGVIKAWPPPEQVNYQDFGLPSTSLAIVNNTVDTYGAVSGVSEVGAIYSKVKAYFSVVEDVPLATRFIVSADGVVNDLGPTINRIETGGSFPHRNDASIFMNRDGLLPAKPLGYYTEYVHPTPGLLNRPGAMRFVVGQNGEMYFTADHYLTFIRVK</sequence>
<gene>
    <name evidence="1" type="primary">rnaSA3</name>
    <name evidence="1" type="ORF">MgSA37_03810</name>
</gene>
<dbReference type="PANTHER" id="PTHR32305:SF15">
    <property type="entry name" value="PROTEIN RHSA-RELATED"/>
    <property type="match status" value="1"/>
</dbReference>
<dbReference type="SUPFAM" id="SSF53933">
    <property type="entry name" value="Microbial ribonucleases"/>
    <property type="match status" value="1"/>
</dbReference>
<dbReference type="InterPro" id="IPR045619">
    <property type="entry name" value="DUF6443"/>
</dbReference>
<organism evidence="1 2">
    <name type="scientific">Mucilaginibacter gotjawali</name>
    <dbReference type="NCBI Taxonomy" id="1550579"/>
    <lineage>
        <taxon>Bacteria</taxon>
        <taxon>Pseudomonadati</taxon>
        <taxon>Bacteroidota</taxon>
        <taxon>Sphingobacteriia</taxon>
        <taxon>Sphingobacteriales</taxon>
        <taxon>Sphingobacteriaceae</taxon>
        <taxon>Mucilaginibacter</taxon>
    </lineage>
</organism>
<dbReference type="NCBIfam" id="TIGR03696">
    <property type="entry name" value="Rhs_assc_core"/>
    <property type="match status" value="1"/>
</dbReference>
<accession>A0A0X8X4P8</accession>
<dbReference type="GO" id="GO:0016787">
    <property type="term" value="F:hydrolase activity"/>
    <property type="evidence" value="ECO:0007669"/>
    <property type="project" value="UniProtKB-KW"/>
</dbReference>
<dbReference type="Pfam" id="PF00545">
    <property type="entry name" value="Ribonuclease"/>
    <property type="match status" value="1"/>
</dbReference>
<dbReference type="GO" id="GO:0003723">
    <property type="term" value="F:RNA binding"/>
    <property type="evidence" value="ECO:0007669"/>
    <property type="project" value="InterPro"/>
</dbReference>
<protein>
    <submittedName>
        <fullName evidence="1">Guanyl-specific ribonuclease Sa3</fullName>
        <ecNumber evidence="1">3.1.27.3</ecNumber>
    </submittedName>
</protein>
<dbReference type="InterPro" id="IPR000026">
    <property type="entry name" value="N1-like"/>
</dbReference>
<evidence type="ECO:0000313" key="2">
    <source>
        <dbReference type="Proteomes" id="UP000218263"/>
    </source>
</evidence>
<proteinExistence type="predicted"/>
<dbReference type="Gene3D" id="3.10.450.30">
    <property type="entry name" value="Microbial ribonucleases"/>
    <property type="match status" value="1"/>
</dbReference>
<dbReference type="Gene3D" id="2.180.10.10">
    <property type="entry name" value="RHS repeat-associated core"/>
    <property type="match status" value="1"/>
</dbReference>
<dbReference type="PANTHER" id="PTHR32305">
    <property type="match status" value="1"/>
</dbReference>
<evidence type="ECO:0000313" key="1">
    <source>
        <dbReference type="EMBL" id="BAU55619.1"/>
    </source>
</evidence>
<dbReference type="Proteomes" id="UP000218263">
    <property type="component" value="Chromosome"/>
</dbReference>
<dbReference type="Pfam" id="PF20041">
    <property type="entry name" value="DUF6443"/>
    <property type="match status" value="1"/>
</dbReference>
<dbReference type="OrthoDB" id="1191296at2"/>
<dbReference type="RefSeq" id="WP_096354004.1">
    <property type="nucleotide sequence ID" value="NZ_AP017313.1"/>
</dbReference>
<dbReference type="EMBL" id="AP017313">
    <property type="protein sequence ID" value="BAU55619.1"/>
    <property type="molecule type" value="Genomic_DNA"/>
</dbReference>
<dbReference type="InterPro" id="IPR016191">
    <property type="entry name" value="Ribonuclease/ribotoxin"/>
</dbReference>
<keyword evidence="2" id="KW-1185">Reference proteome</keyword>
<dbReference type="EC" id="3.1.27.3" evidence="1"/>